<evidence type="ECO:0000313" key="2">
    <source>
        <dbReference type="EMBL" id="CAF90421.1"/>
    </source>
</evidence>
<dbReference type="GO" id="GO:0032587">
    <property type="term" value="C:ruffle membrane"/>
    <property type="evidence" value="ECO:0007669"/>
    <property type="project" value="TreeGrafter"/>
</dbReference>
<feature type="region of interest" description="Disordered" evidence="1">
    <location>
        <begin position="47"/>
        <end position="69"/>
    </location>
</feature>
<gene>
    <name evidence="2" type="ORF">GSTENG00004693001</name>
</gene>
<dbReference type="AlphaFoldDB" id="Q4T9L1"/>
<dbReference type="InterPro" id="IPR051632">
    <property type="entry name" value="Rho_GEF"/>
</dbReference>
<protein>
    <submittedName>
        <fullName evidence="2">(spotted green pufferfish) hypothetical protein</fullName>
    </submittedName>
</protein>
<dbReference type="GO" id="GO:0000902">
    <property type="term" value="P:cell morphogenesis"/>
    <property type="evidence" value="ECO:0007669"/>
    <property type="project" value="TreeGrafter"/>
</dbReference>
<name>Q4T9L1_TETNG</name>
<dbReference type="PANTHER" id="PTHR13944:SF20">
    <property type="entry name" value="RHO GUANINE NUCLEOTIDE EXCHANGE FACTOR 2"/>
    <property type="match status" value="1"/>
</dbReference>
<dbReference type="GO" id="GO:0045666">
    <property type="term" value="P:positive regulation of neuron differentiation"/>
    <property type="evidence" value="ECO:0007669"/>
    <property type="project" value="TreeGrafter"/>
</dbReference>
<dbReference type="GO" id="GO:0008017">
    <property type="term" value="F:microtubule binding"/>
    <property type="evidence" value="ECO:0007669"/>
    <property type="project" value="TreeGrafter"/>
</dbReference>
<organism evidence="2">
    <name type="scientific">Tetraodon nigroviridis</name>
    <name type="common">Spotted green pufferfish</name>
    <name type="synonym">Chelonodon nigroviridis</name>
    <dbReference type="NCBI Taxonomy" id="99883"/>
    <lineage>
        <taxon>Eukaryota</taxon>
        <taxon>Metazoa</taxon>
        <taxon>Chordata</taxon>
        <taxon>Craniata</taxon>
        <taxon>Vertebrata</taxon>
        <taxon>Euteleostomi</taxon>
        <taxon>Actinopterygii</taxon>
        <taxon>Neopterygii</taxon>
        <taxon>Teleostei</taxon>
        <taxon>Neoteleostei</taxon>
        <taxon>Acanthomorphata</taxon>
        <taxon>Eupercaria</taxon>
        <taxon>Tetraodontiformes</taxon>
        <taxon>Tetradontoidea</taxon>
        <taxon>Tetraodontidae</taxon>
        <taxon>Tetraodon</taxon>
    </lineage>
</organism>
<feature type="non-terminal residue" evidence="2">
    <location>
        <position position="100"/>
    </location>
</feature>
<comment type="caution">
    <text evidence="2">The sequence shown here is derived from an EMBL/GenBank/DDBJ whole genome shotgun (WGS) entry which is preliminary data.</text>
</comment>
<dbReference type="EMBL" id="CAAE01007537">
    <property type="protein sequence ID" value="CAF90421.1"/>
    <property type="molecule type" value="Genomic_DNA"/>
</dbReference>
<dbReference type="Gene3D" id="3.30.60.20">
    <property type="match status" value="1"/>
</dbReference>
<accession>Q4T9L1</accession>
<sequence>RLREQENAVREREARYSNGHLFTSMTVSGTTLCSACNKSITAKEALSCPSKDTSSVPQQRPQDASTHHLMTSPCLPACNVTIHNRCRDALASCSKMKQRV</sequence>
<dbReference type="KEGG" id="tng:GSTEN00004693G001"/>
<dbReference type="PANTHER" id="PTHR13944">
    <property type="entry name" value="AGAP007712-PA"/>
    <property type="match status" value="1"/>
</dbReference>
<reference evidence="2" key="1">
    <citation type="journal article" date="2004" name="Nature">
        <title>Genome duplication in the teleost fish Tetraodon nigroviridis reveals the early vertebrate proto-karyotype.</title>
        <authorList>
            <person name="Jaillon O."/>
            <person name="Aury J.-M."/>
            <person name="Brunet F."/>
            <person name="Petit J.-L."/>
            <person name="Stange-Thomann N."/>
            <person name="Mauceli E."/>
            <person name="Bouneau L."/>
            <person name="Fischer C."/>
            <person name="Ozouf-Costaz C."/>
            <person name="Bernot A."/>
            <person name="Nicaud S."/>
            <person name="Jaffe D."/>
            <person name="Fisher S."/>
            <person name="Lutfalla G."/>
            <person name="Dossat C."/>
            <person name="Segurens B."/>
            <person name="Dasilva C."/>
            <person name="Salanoubat M."/>
            <person name="Levy M."/>
            <person name="Boudet N."/>
            <person name="Castellano S."/>
            <person name="Anthouard V."/>
            <person name="Jubin C."/>
            <person name="Castelli V."/>
            <person name="Katinka M."/>
            <person name="Vacherie B."/>
            <person name="Biemont C."/>
            <person name="Skalli Z."/>
            <person name="Cattolico L."/>
            <person name="Poulain J."/>
            <person name="De Berardinis V."/>
            <person name="Cruaud C."/>
            <person name="Duprat S."/>
            <person name="Brottier P."/>
            <person name="Coutanceau J.-P."/>
            <person name="Gouzy J."/>
            <person name="Parra G."/>
            <person name="Lardier G."/>
            <person name="Chapple C."/>
            <person name="McKernan K.J."/>
            <person name="McEwan P."/>
            <person name="Bosak S."/>
            <person name="Kellis M."/>
            <person name="Volff J.-N."/>
            <person name="Guigo R."/>
            <person name="Zody M.C."/>
            <person name="Mesirov J."/>
            <person name="Lindblad-Toh K."/>
            <person name="Birren B."/>
            <person name="Nusbaum C."/>
            <person name="Kahn D."/>
            <person name="Robinson-Rechavi M."/>
            <person name="Laudet V."/>
            <person name="Schachter V."/>
            <person name="Quetier F."/>
            <person name="Saurin W."/>
            <person name="Scarpelli C."/>
            <person name="Wincker P."/>
            <person name="Lander E.S."/>
            <person name="Weissenbach J."/>
            <person name="Roest Crollius H."/>
        </authorList>
    </citation>
    <scope>NUCLEOTIDE SEQUENCE [LARGE SCALE GENOMIC DNA]</scope>
</reference>
<dbReference type="GO" id="GO:0035023">
    <property type="term" value="P:regulation of Rho protein signal transduction"/>
    <property type="evidence" value="ECO:0007669"/>
    <property type="project" value="TreeGrafter"/>
</dbReference>
<reference evidence="2" key="2">
    <citation type="submission" date="2004-02" db="EMBL/GenBank/DDBJ databases">
        <authorList>
            <consortium name="Genoscope"/>
            <consortium name="Whitehead Institute Centre for Genome Research"/>
        </authorList>
    </citation>
    <scope>NUCLEOTIDE SEQUENCE</scope>
</reference>
<feature type="compositionally biased region" description="Polar residues" evidence="1">
    <location>
        <begin position="50"/>
        <end position="64"/>
    </location>
</feature>
<dbReference type="GO" id="GO:0005856">
    <property type="term" value="C:cytoskeleton"/>
    <property type="evidence" value="ECO:0007669"/>
    <property type="project" value="TreeGrafter"/>
</dbReference>
<dbReference type="GO" id="GO:0007015">
    <property type="term" value="P:actin filament organization"/>
    <property type="evidence" value="ECO:0007669"/>
    <property type="project" value="TreeGrafter"/>
</dbReference>
<feature type="non-terminal residue" evidence="2">
    <location>
        <position position="1"/>
    </location>
</feature>
<dbReference type="InterPro" id="IPR046349">
    <property type="entry name" value="C1-like_sf"/>
</dbReference>
<dbReference type="OrthoDB" id="28045at2759"/>
<proteinExistence type="predicted"/>
<dbReference type="SUPFAM" id="SSF57889">
    <property type="entry name" value="Cysteine-rich domain"/>
    <property type="match status" value="1"/>
</dbReference>
<evidence type="ECO:0000256" key="1">
    <source>
        <dbReference type="SAM" id="MobiDB-lite"/>
    </source>
</evidence>